<comment type="catalytic activity">
    <reaction evidence="31">
        <text>N(omega),N(omega)-dimethyl-L-arginine + glyoxylate = 5-(3,3-dimethylguanidino)-2-oxopentanoate + glycine</text>
        <dbReference type="Rhea" id="RHEA:77311"/>
        <dbReference type="ChEBI" id="CHEBI:36655"/>
        <dbReference type="ChEBI" id="CHEBI:57305"/>
        <dbReference type="ChEBI" id="CHEBI:58326"/>
        <dbReference type="ChEBI" id="CHEBI:197301"/>
    </reaction>
</comment>
<reference evidence="41" key="1">
    <citation type="submission" date="2025-08" db="UniProtKB">
        <authorList>
            <consortium name="RefSeq"/>
        </authorList>
    </citation>
    <scope>IDENTIFICATION</scope>
    <source>
        <tissue evidence="41">Thorax and Abdomen</tissue>
    </source>
</reference>
<comment type="subcellular location">
    <subcellularLocation>
        <location evidence="2">Mitochondrion</location>
    </subcellularLocation>
</comment>
<evidence type="ECO:0000313" key="40">
    <source>
        <dbReference type="Proteomes" id="UP000829291"/>
    </source>
</evidence>
<comment type="catalytic activity">
    <reaction evidence="25">
        <text>N(omega),N('omega)-dimethyl-L-arginine + pyruvate = 5-(3,3'-dimethylguanidino)-2-oxopentanoate + L-alanine</text>
        <dbReference type="Rhea" id="RHEA:77307"/>
        <dbReference type="ChEBI" id="CHEBI:15361"/>
        <dbReference type="ChEBI" id="CHEBI:57972"/>
        <dbReference type="ChEBI" id="CHEBI:197308"/>
        <dbReference type="ChEBI" id="CHEBI:197310"/>
    </reaction>
</comment>
<dbReference type="RefSeq" id="XP_046585983.1">
    <property type="nucleotide sequence ID" value="XM_046730027.1"/>
</dbReference>
<evidence type="ECO:0000256" key="4">
    <source>
        <dbReference type="ARBA" id="ARBA00011881"/>
    </source>
</evidence>
<evidence type="ECO:0000256" key="30">
    <source>
        <dbReference type="ARBA" id="ARBA00044258"/>
    </source>
</evidence>
<keyword evidence="7" id="KW-0808">Transferase</keyword>
<comment type="catalytic activity">
    <reaction evidence="37">
        <text>N(omega),N('omega)-dimethyl-L-arginine + glyoxylate = 5-(3,3'-dimethylguanidino)-2-oxopentanoate + glycine</text>
        <dbReference type="Rhea" id="RHEA:77315"/>
        <dbReference type="ChEBI" id="CHEBI:36655"/>
        <dbReference type="ChEBI" id="CHEBI:57305"/>
        <dbReference type="ChEBI" id="CHEBI:197308"/>
        <dbReference type="ChEBI" id="CHEBI:197310"/>
    </reaction>
</comment>
<comment type="catalytic activity">
    <reaction evidence="20">
        <text>(R)-3-amino-2-methylpropanoate + pyruvate = 2-methyl-3-oxopropanoate + L-alanine</text>
        <dbReference type="Rhea" id="RHEA:18393"/>
        <dbReference type="ChEBI" id="CHEBI:15361"/>
        <dbReference type="ChEBI" id="CHEBI:57700"/>
        <dbReference type="ChEBI" id="CHEBI:57731"/>
        <dbReference type="ChEBI" id="CHEBI:57972"/>
        <dbReference type="EC" id="2.6.1.40"/>
    </reaction>
    <physiologicalReaction direction="left-to-right" evidence="20">
        <dbReference type="Rhea" id="RHEA:18394"/>
    </physiologicalReaction>
</comment>
<comment type="catalytic activity">
    <reaction evidence="27">
        <text>2-oxopentanoate + N(omega),N(omega)-dimethyl-L-arginine = 5-(3,3-dimethylguanidino)-2-oxopentanoate + L-2-aminopentanoate</text>
        <dbReference type="Rhea" id="RHEA:77359"/>
        <dbReference type="ChEBI" id="CHEBI:28644"/>
        <dbReference type="ChEBI" id="CHEBI:58326"/>
        <dbReference type="ChEBI" id="CHEBI:58441"/>
        <dbReference type="ChEBI" id="CHEBI:197301"/>
    </reaction>
</comment>
<comment type="catalytic activity">
    <reaction evidence="23">
        <text>N(omega)-methyl-L-arginine + pyruvate = 5-(3-methylguanidino)-2-oxopentanoate + L-alanine</text>
        <dbReference type="Rhea" id="RHEA:77319"/>
        <dbReference type="ChEBI" id="CHEBI:15361"/>
        <dbReference type="ChEBI" id="CHEBI:57972"/>
        <dbReference type="ChEBI" id="CHEBI:114953"/>
        <dbReference type="ChEBI" id="CHEBI:197314"/>
    </reaction>
</comment>
<evidence type="ECO:0000256" key="16">
    <source>
        <dbReference type="ARBA" id="ARBA00042611"/>
    </source>
</evidence>
<comment type="catalytic activity">
    <reaction evidence="22">
        <text>2-oxobutanoate + L-alanine = (2S)-2-aminobutanoate + pyruvate</text>
        <dbReference type="Rhea" id="RHEA:77355"/>
        <dbReference type="ChEBI" id="CHEBI:15361"/>
        <dbReference type="ChEBI" id="CHEBI:16763"/>
        <dbReference type="ChEBI" id="CHEBI:57972"/>
        <dbReference type="ChEBI" id="CHEBI:74359"/>
        <dbReference type="EC" id="2.6.1.44"/>
    </reaction>
</comment>
<evidence type="ECO:0000256" key="29">
    <source>
        <dbReference type="ARBA" id="ARBA00044257"/>
    </source>
</evidence>
<comment type="catalytic activity">
    <reaction evidence="33">
        <text>2-oxohexanoate + N(omega),N(omega)-dimethyl-L-arginine = L-2-aminohexanoate + 5-(3,3-dimethylguanidino)-2-oxopentanoate</text>
        <dbReference type="Rhea" id="RHEA:77363"/>
        <dbReference type="ChEBI" id="CHEBI:35177"/>
        <dbReference type="ChEBI" id="CHEBI:58326"/>
        <dbReference type="ChEBI" id="CHEBI:58455"/>
        <dbReference type="ChEBI" id="CHEBI:197301"/>
    </reaction>
</comment>
<evidence type="ECO:0000256" key="7">
    <source>
        <dbReference type="ARBA" id="ARBA00022679"/>
    </source>
</evidence>
<evidence type="ECO:0000256" key="38">
    <source>
        <dbReference type="ARBA" id="ARBA00058068"/>
    </source>
</evidence>
<evidence type="ECO:0000256" key="22">
    <source>
        <dbReference type="ARBA" id="ARBA00043751"/>
    </source>
</evidence>
<keyword evidence="10" id="KW-0496">Mitochondrion</keyword>
<comment type="function">
    <text evidence="38">Multifunctional aminotransferase with a broad substrate specificity. Catalyzes the conversion of glyoxylate to glycine using alanine as the amino donor. Catalyzes metabolism of not L- but the D-isomer of D-beta-aminoisobutyric acid to generate 2-methyl-3-oxopropanoate and alanine. Catalyzes the transfer of the amino group from beta-alanine to pyruvate to yield L-alanine and 3-oxopropanoate. Can metabolize NG-monomethyl-L-arginine (NMMA), asymmetric NG,NG-dimethyl-L-arginine (ADMA) and symmetric NG,N'G-dimethyl-L-arginine (SDMA). ADMA is a potent inhibitor of nitric-oxide (NO) synthase, and this activity provides mechanism through which the kidney regulates blood pressure.</text>
</comment>
<protein>
    <recommendedName>
        <fullName evidence="13">Alanine--glyoxylate aminotransferase 2, mitochondrial</fullName>
        <ecNumber evidence="28">2.6.1.18</ecNumber>
        <ecNumber evidence="12">2.6.1.40</ecNumber>
        <ecNumber evidence="5">2.6.1.44</ecNumber>
    </recommendedName>
    <alternativeName>
        <fullName evidence="14">(R)-3-amino-2-methylpropionate--pyruvate transaminase</fullName>
    </alternativeName>
    <alternativeName>
        <fullName evidence="16">Beta-ALAAT II</fullName>
    </alternativeName>
    <alternativeName>
        <fullName evidence="17">Beta-alanine-pyruvate aminotransferase</fullName>
    </alternativeName>
    <alternativeName>
        <fullName evidence="30">D-3-aminoisobutyrate-pyruvate aminotransferase</fullName>
    </alternativeName>
    <alternativeName>
        <fullName evidence="15">D-AIBAT</fullName>
    </alternativeName>
    <alternativeName>
        <fullName evidence="29">D-beta-aminoisobutyrate-pyruvate aminotransferase</fullName>
    </alternativeName>
</protein>
<evidence type="ECO:0000256" key="35">
    <source>
        <dbReference type="ARBA" id="ARBA00048760"/>
    </source>
</evidence>
<dbReference type="EC" id="2.6.1.44" evidence="5"/>
<keyword evidence="40" id="KW-1185">Reference proteome</keyword>
<evidence type="ECO:0000256" key="39">
    <source>
        <dbReference type="RuleBase" id="RU003560"/>
    </source>
</evidence>
<dbReference type="InterPro" id="IPR015421">
    <property type="entry name" value="PyrdxlP-dep_Trfase_major"/>
</dbReference>
<evidence type="ECO:0000256" key="14">
    <source>
        <dbReference type="ARBA" id="ARBA00041662"/>
    </source>
</evidence>
<dbReference type="InterPro" id="IPR015424">
    <property type="entry name" value="PyrdxlP-dep_Trfase"/>
</dbReference>
<evidence type="ECO:0000256" key="10">
    <source>
        <dbReference type="ARBA" id="ARBA00023128"/>
    </source>
</evidence>
<dbReference type="PANTHER" id="PTHR45688:SF3">
    <property type="entry name" value="ALANINE--GLYOXYLATE AMINOTRANSFERASE 2, MITOCHONDRIAL"/>
    <property type="match status" value="1"/>
</dbReference>
<dbReference type="Gene3D" id="3.40.640.10">
    <property type="entry name" value="Type I PLP-dependent aspartate aminotransferase-like (Major domain)"/>
    <property type="match status" value="1"/>
</dbReference>
<evidence type="ECO:0000256" key="6">
    <source>
        <dbReference type="ARBA" id="ARBA00022576"/>
    </source>
</evidence>
<evidence type="ECO:0000256" key="37">
    <source>
        <dbReference type="ARBA" id="ARBA00049480"/>
    </source>
</evidence>
<keyword evidence="6 41" id="KW-0032">Aminotransferase</keyword>
<evidence type="ECO:0000256" key="21">
    <source>
        <dbReference type="ARBA" id="ARBA00043749"/>
    </source>
</evidence>
<accession>A0ABM3FD97</accession>
<comment type="catalytic activity">
    <reaction evidence="26">
        <text>3-oxopropanoate + L-alanine = beta-alanine + pyruvate</text>
        <dbReference type="Rhea" id="RHEA:14077"/>
        <dbReference type="ChEBI" id="CHEBI:15361"/>
        <dbReference type="ChEBI" id="CHEBI:33190"/>
        <dbReference type="ChEBI" id="CHEBI:57966"/>
        <dbReference type="ChEBI" id="CHEBI:57972"/>
        <dbReference type="EC" id="2.6.1.18"/>
    </reaction>
    <physiologicalReaction direction="right-to-left" evidence="26">
        <dbReference type="Rhea" id="RHEA:14079"/>
    </physiologicalReaction>
</comment>
<dbReference type="PIRSF" id="PIRSF000521">
    <property type="entry name" value="Transaminase_4ab_Lys_Orn"/>
    <property type="match status" value="1"/>
</dbReference>
<comment type="catalytic activity">
    <reaction evidence="24">
        <text>L-ornithine + pyruvate = 5-amino-2-oxopentanoate + L-alanine</text>
        <dbReference type="Rhea" id="RHEA:77327"/>
        <dbReference type="ChEBI" id="CHEBI:15361"/>
        <dbReference type="ChEBI" id="CHEBI:46911"/>
        <dbReference type="ChEBI" id="CHEBI:57972"/>
        <dbReference type="ChEBI" id="CHEBI:58802"/>
    </reaction>
</comment>
<evidence type="ECO:0000256" key="12">
    <source>
        <dbReference type="ARBA" id="ARBA00039130"/>
    </source>
</evidence>
<comment type="cofactor">
    <cofactor evidence="1">
        <name>pyridoxal 5'-phosphate</name>
        <dbReference type="ChEBI" id="CHEBI:597326"/>
    </cofactor>
</comment>
<gene>
    <name evidence="41" type="primary">LOC107217797</name>
</gene>
<proteinExistence type="inferred from homology"/>
<comment type="similarity">
    <text evidence="3 39">Belongs to the class-III pyridoxal-phosphate-dependent aminotransferase family.</text>
</comment>
<comment type="catalytic activity">
    <reaction evidence="35">
        <text>N(omega)-methyl-L-arginine + glyoxylate = 5-(3-methylguanidino)-2-oxopentanoate + glycine</text>
        <dbReference type="Rhea" id="RHEA:77323"/>
        <dbReference type="ChEBI" id="CHEBI:36655"/>
        <dbReference type="ChEBI" id="CHEBI:57305"/>
        <dbReference type="ChEBI" id="CHEBI:114953"/>
        <dbReference type="ChEBI" id="CHEBI:197314"/>
    </reaction>
</comment>
<organism evidence="40 41">
    <name type="scientific">Neodiprion lecontei</name>
    <name type="common">Redheaded pine sawfly</name>
    <dbReference type="NCBI Taxonomy" id="441921"/>
    <lineage>
        <taxon>Eukaryota</taxon>
        <taxon>Metazoa</taxon>
        <taxon>Ecdysozoa</taxon>
        <taxon>Arthropoda</taxon>
        <taxon>Hexapoda</taxon>
        <taxon>Insecta</taxon>
        <taxon>Pterygota</taxon>
        <taxon>Neoptera</taxon>
        <taxon>Endopterygota</taxon>
        <taxon>Hymenoptera</taxon>
        <taxon>Tenthredinoidea</taxon>
        <taxon>Diprionidae</taxon>
        <taxon>Diprioninae</taxon>
        <taxon>Neodiprion</taxon>
    </lineage>
</organism>
<evidence type="ECO:0000256" key="2">
    <source>
        <dbReference type="ARBA" id="ARBA00004173"/>
    </source>
</evidence>
<evidence type="ECO:0000256" key="15">
    <source>
        <dbReference type="ARBA" id="ARBA00041845"/>
    </source>
</evidence>
<evidence type="ECO:0000256" key="9">
    <source>
        <dbReference type="ARBA" id="ARBA00022946"/>
    </source>
</evidence>
<comment type="catalytic activity">
    <reaction evidence="21">
        <text>N(omega),N(omega)-dimethyl-L-arginine + oxaloacetate = 5-(3,3-dimethylguanidino)-2-oxopentanoate + L-aspartate</text>
        <dbReference type="Rhea" id="RHEA:77343"/>
        <dbReference type="ChEBI" id="CHEBI:16452"/>
        <dbReference type="ChEBI" id="CHEBI:29991"/>
        <dbReference type="ChEBI" id="CHEBI:58326"/>
        <dbReference type="ChEBI" id="CHEBI:197301"/>
    </reaction>
</comment>
<evidence type="ECO:0000313" key="41">
    <source>
        <dbReference type="RefSeq" id="XP_046585983.1"/>
    </source>
</evidence>
<evidence type="ECO:0000256" key="1">
    <source>
        <dbReference type="ARBA" id="ARBA00001933"/>
    </source>
</evidence>
<keyword evidence="9" id="KW-0809">Transit peptide</keyword>
<evidence type="ECO:0000256" key="20">
    <source>
        <dbReference type="ARBA" id="ARBA00043726"/>
    </source>
</evidence>
<dbReference type="PROSITE" id="PS00600">
    <property type="entry name" value="AA_TRANSFER_CLASS_3"/>
    <property type="match status" value="1"/>
</dbReference>
<evidence type="ECO:0000256" key="11">
    <source>
        <dbReference type="ARBA" id="ARBA00033660"/>
    </source>
</evidence>
<keyword evidence="8 39" id="KW-0663">Pyridoxal phosphate</keyword>
<dbReference type="PANTHER" id="PTHR45688">
    <property type="match status" value="1"/>
</dbReference>
<sequence>MIARRIFIDWRTSQWIHIRRLSSSRIPEMPACDHQPSVYHGESYDVVKKVISSHVAPCQVPFYKKPLMMYEGYGQWLWDHEGKRYLDMFAGVATVSIGHCHPKVVSAASHQMRCLGHTTPIYMQPRLHEYVTKLVEKLPKDLSVVYLVNSGSEATELAFLMARLHTGAYDIISLKNSYHGGSQAAAASTAMSTWRYPVPPPAGYIHVTNPDVYRGPWGGSRCRDSPLAPGQRKCECDDGNCAASDKYLEKLEDIFRFSLPNNGRVAAFIAESIQGIGGTVQYPRTYLRKAYDLIHHHGGICIADEVQTGFGRTGGNFWGFEGHGVQPDIVTMGKGIGNGFPMGAVVTKPEIASSLKKALHFNTFGGNPVACAIGSAVLNVIAEEKLQENALQVGTYLIERLGALQLDHPSIIGDVRGKGLMIGVELICNPETRKPLPVPQMLNLFEDIKDMGVLVGKGGLYANVLRIKPPMCITKADADFTVEVINRAIKKSKLQNWQNKEYVFCNGI</sequence>
<evidence type="ECO:0000256" key="31">
    <source>
        <dbReference type="ARBA" id="ARBA00047892"/>
    </source>
</evidence>
<dbReference type="Gene3D" id="3.90.1150.10">
    <property type="entry name" value="Aspartate Aminotransferase, domain 1"/>
    <property type="match status" value="1"/>
</dbReference>
<evidence type="ECO:0000256" key="32">
    <source>
        <dbReference type="ARBA" id="ARBA00048264"/>
    </source>
</evidence>
<evidence type="ECO:0000256" key="17">
    <source>
        <dbReference type="ARBA" id="ARBA00042669"/>
    </source>
</evidence>
<evidence type="ECO:0000256" key="13">
    <source>
        <dbReference type="ARBA" id="ARBA00039862"/>
    </source>
</evidence>
<dbReference type="Pfam" id="PF00202">
    <property type="entry name" value="Aminotran_3"/>
    <property type="match status" value="1"/>
</dbReference>
<comment type="catalytic activity">
    <reaction evidence="11">
        <text>glyoxylate + L-alanine = glycine + pyruvate</text>
        <dbReference type="Rhea" id="RHEA:24248"/>
        <dbReference type="ChEBI" id="CHEBI:15361"/>
        <dbReference type="ChEBI" id="CHEBI:36655"/>
        <dbReference type="ChEBI" id="CHEBI:57305"/>
        <dbReference type="ChEBI" id="CHEBI:57972"/>
        <dbReference type="EC" id="2.6.1.44"/>
    </reaction>
    <physiologicalReaction direction="left-to-right" evidence="11">
        <dbReference type="Rhea" id="RHEA:24249"/>
    </physiologicalReaction>
</comment>
<dbReference type="EC" id="2.6.1.40" evidence="12"/>
<dbReference type="GO" id="GO:0008483">
    <property type="term" value="F:transaminase activity"/>
    <property type="evidence" value="ECO:0007669"/>
    <property type="project" value="UniProtKB-KW"/>
</dbReference>
<evidence type="ECO:0000256" key="8">
    <source>
        <dbReference type="ARBA" id="ARBA00022898"/>
    </source>
</evidence>
<evidence type="ECO:0000256" key="34">
    <source>
        <dbReference type="ARBA" id="ARBA00048560"/>
    </source>
</evidence>
<name>A0ABM3FD97_NEOLC</name>
<evidence type="ECO:0000256" key="36">
    <source>
        <dbReference type="ARBA" id="ARBA00048916"/>
    </source>
</evidence>
<dbReference type="CDD" id="cd00610">
    <property type="entry name" value="OAT_like"/>
    <property type="match status" value="1"/>
</dbReference>
<evidence type="ECO:0000256" key="18">
    <source>
        <dbReference type="ARBA" id="ARBA00043669"/>
    </source>
</evidence>
<dbReference type="InterPro" id="IPR049704">
    <property type="entry name" value="Aminotrans_3_PPA_site"/>
</dbReference>
<comment type="catalytic activity">
    <reaction evidence="34">
        <text>N(omega),N(omega)-dimethyl-L-arginine + 2-oxobutanoate = 5-(3,3-dimethylguanidino)-2-oxopentanoate + (2S)-2-aminobutanoate</text>
        <dbReference type="Rhea" id="RHEA:77351"/>
        <dbReference type="ChEBI" id="CHEBI:16763"/>
        <dbReference type="ChEBI" id="CHEBI:58326"/>
        <dbReference type="ChEBI" id="CHEBI:74359"/>
        <dbReference type="ChEBI" id="CHEBI:197301"/>
    </reaction>
</comment>
<dbReference type="InterPro" id="IPR005814">
    <property type="entry name" value="Aminotrans_3"/>
</dbReference>
<evidence type="ECO:0000256" key="5">
    <source>
        <dbReference type="ARBA" id="ARBA00013049"/>
    </source>
</evidence>
<evidence type="ECO:0000256" key="25">
    <source>
        <dbReference type="ARBA" id="ARBA00043798"/>
    </source>
</evidence>
<evidence type="ECO:0000256" key="27">
    <source>
        <dbReference type="ARBA" id="ARBA00043826"/>
    </source>
</evidence>
<evidence type="ECO:0000256" key="19">
    <source>
        <dbReference type="ARBA" id="ARBA00043679"/>
    </source>
</evidence>
<comment type="catalytic activity">
    <reaction evidence="19">
        <text>(2S)-2-aminobutanoate + glyoxylate = 2-oxobutanoate + glycine</text>
        <dbReference type="Rhea" id="RHEA:77339"/>
        <dbReference type="ChEBI" id="CHEBI:16763"/>
        <dbReference type="ChEBI" id="CHEBI:36655"/>
        <dbReference type="ChEBI" id="CHEBI:57305"/>
        <dbReference type="ChEBI" id="CHEBI:74359"/>
    </reaction>
</comment>
<evidence type="ECO:0000256" key="33">
    <source>
        <dbReference type="ARBA" id="ARBA00048500"/>
    </source>
</evidence>
<evidence type="ECO:0000256" key="3">
    <source>
        <dbReference type="ARBA" id="ARBA00008954"/>
    </source>
</evidence>
<comment type="subunit">
    <text evidence="4">Homotetramer.</text>
</comment>
<dbReference type="EC" id="2.6.1.18" evidence="28"/>
<evidence type="ECO:0000256" key="28">
    <source>
        <dbReference type="ARBA" id="ARBA00044055"/>
    </source>
</evidence>
<comment type="catalytic activity">
    <reaction evidence="32">
        <text>L-ornithine + glyoxylate = 5-amino-2-oxopentanoate + glycine</text>
        <dbReference type="Rhea" id="RHEA:77331"/>
        <dbReference type="ChEBI" id="CHEBI:36655"/>
        <dbReference type="ChEBI" id="CHEBI:46911"/>
        <dbReference type="ChEBI" id="CHEBI:57305"/>
        <dbReference type="ChEBI" id="CHEBI:58802"/>
    </reaction>
</comment>
<comment type="catalytic activity">
    <reaction evidence="18">
        <text>N(omega),N(omega)-dimethyl-L-arginine + pyruvate = 5-(3,3-dimethylguanidino)-2-oxopentanoate + L-alanine</text>
        <dbReference type="Rhea" id="RHEA:77303"/>
        <dbReference type="ChEBI" id="CHEBI:15361"/>
        <dbReference type="ChEBI" id="CHEBI:57972"/>
        <dbReference type="ChEBI" id="CHEBI:58326"/>
        <dbReference type="ChEBI" id="CHEBI:197301"/>
    </reaction>
</comment>
<dbReference type="GeneID" id="107217797"/>
<comment type="catalytic activity">
    <reaction evidence="36">
        <text>oxaloacetate + L-alanine = L-aspartate + pyruvate</text>
        <dbReference type="Rhea" id="RHEA:77347"/>
        <dbReference type="ChEBI" id="CHEBI:15361"/>
        <dbReference type="ChEBI" id="CHEBI:16452"/>
        <dbReference type="ChEBI" id="CHEBI:29991"/>
        <dbReference type="ChEBI" id="CHEBI:57972"/>
    </reaction>
</comment>
<dbReference type="SUPFAM" id="SSF53383">
    <property type="entry name" value="PLP-dependent transferases"/>
    <property type="match status" value="1"/>
</dbReference>
<evidence type="ECO:0000256" key="23">
    <source>
        <dbReference type="ARBA" id="ARBA00043758"/>
    </source>
</evidence>
<dbReference type="Proteomes" id="UP000829291">
    <property type="component" value="Chromosome 2"/>
</dbReference>
<dbReference type="InterPro" id="IPR015422">
    <property type="entry name" value="PyrdxlP-dep_Trfase_small"/>
</dbReference>
<evidence type="ECO:0000256" key="24">
    <source>
        <dbReference type="ARBA" id="ARBA00043777"/>
    </source>
</evidence>
<evidence type="ECO:0000256" key="26">
    <source>
        <dbReference type="ARBA" id="ARBA00043825"/>
    </source>
</evidence>